<dbReference type="PANTHER" id="PTHR30024">
    <property type="entry name" value="ALIPHATIC SULFONATES-BINDING PROTEIN-RELATED"/>
    <property type="match status" value="1"/>
</dbReference>
<dbReference type="Proteomes" id="UP001597322">
    <property type="component" value="Unassembled WGS sequence"/>
</dbReference>
<reference evidence="7" key="1">
    <citation type="journal article" date="2019" name="Int. J. Syst. Evol. Microbiol.">
        <title>The Global Catalogue of Microorganisms (GCM) 10K type strain sequencing project: providing services to taxonomists for standard genome sequencing and annotation.</title>
        <authorList>
            <consortium name="The Broad Institute Genomics Platform"/>
            <consortium name="The Broad Institute Genome Sequencing Center for Infectious Disease"/>
            <person name="Wu L."/>
            <person name="Ma J."/>
        </authorList>
    </citation>
    <scope>NUCLEOTIDE SEQUENCE [LARGE SCALE GENOMIC DNA]</scope>
    <source>
        <strain evidence="7">CG52</strain>
    </source>
</reference>
<comment type="subcellular location">
    <subcellularLocation>
        <location evidence="1">Endomembrane system</location>
    </subcellularLocation>
</comment>
<evidence type="ECO:0000256" key="1">
    <source>
        <dbReference type="ARBA" id="ARBA00004308"/>
    </source>
</evidence>
<dbReference type="RefSeq" id="WP_377400537.1">
    <property type="nucleotide sequence ID" value="NZ_JBHUEQ010000017.1"/>
</dbReference>
<accession>A0ABW4M4L1</accession>
<keyword evidence="5" id="KW-0472">Membrane</keyword>
<keyword evidence="7" id="KW-1185">Reference proteome</keyword>
<dbReference type="Gene3D" id="3.40.190.10">
    <property type="entry name" value="Periplasmic binding protein-like II"/>
    <property type="match status" value="2"/>
</dbReference>
<proteinExistence type="predicted"/>
<keyword evidence="2" id="KW-0813">Transport</keyword>
<protein>
    <submittedName>
        <fullName evidence="6">CmpA/NrtA family ABC transporter substrate-binding protein</fullName>
    </submittedName>
</protein>
<dbReference type="InterPro" id="IPR044527">
    <property type="entry name" value="NrtA/CpmA_ABC-bd_dom"/>
</dbReference>
<evidence type="ECO:0000313" key="7">
    <source>
        <dbReference type="Proteomes" id="UP001597322"/>
    </source>
</evidence>
<comment type="caution">
    <text evidence="6">The sequence shown here is derived from an EMBL/GenBank/DDBJ whole genome shotgun (WGS) entry which is preliminary data.</text>
</comment>
<organism evidence="6 7">
    <name type="scientific">Rhizobium helianthi</name>
    <dbReference type="NCBI Taxonomy" id="1132695"/>
    <lineage>
        <taxon>Bacteria</taxon>
        <taxon>Pseudomonadati</taxon>
        <taxon>Pseudomonadota</taxon>
        <taxon>Alphaproteobacteria</taxon>
        <taxon>Hyphomicrobiales</taxon>
        <taxon>Rhizobiaceae</taxon>
        <taxon>Rhizobium/Agrobacterium group</taxon>
        <taxon>Rhizobium</taxon>
    </lineage>
</organism>
<evidence type="ECO:0000256" key="3">
    <source>
        <dbReference type="ARBA" id="ARBA00022475"/>
    </source>
</evidence>
<evidence type="ECO:0000256" key="2">
    <source>
        <dbReference type="ARBA" id="ARBA00022448"/>
    </source>
</evidence>
<dbReference type="PANTHER" id="PTHR30024:SF43">
    <property type="entry name" value="BLL4572 PROTEIN"/>
    <property type="match status" value="1"/>
</dbReference>
<dbReference type="Pfam" id="PF13379">
    <property type="entry name" value="NMT1_2"/>
    <property type="match status" value="1"/>
</dbReference>
<evidence type="ECO:0000313" key="6">
    <source>
        <dbReference type="EMBL" id="MFD1745922.1"/>
    </source>
</evidence>
<dbReference type="CDD" id="cd13553">
    <property type="entry name" value="PBP2_NrtA_CpmA_like"/>
    <property type="match status" value="1"/>
</dbReference>
<evidence type="ECO:0000256" key="4">
    <source>
        <dbReference type="ARBA" id="ARBA00022519"/>
    </source>
</evidence>
<keyword evidence="4" id="KW-0997">Cell inner membrane</keyword>
<evidence type="ECO:0000256" key="5">
    <source>
        <dbReference type="ARBA" id="ARBA00023136"/>
    </source>
</evidence>
<gene>
    <name evidence="6" type="ORF">ACFSE1_10665</name>
</gene>
<name>A0ABW4M4L1_9HYPH</name>
<keyword evidence="3" id="KW-1003">Cell membrane</keyword>
<dbReference type="SUPFAM" id="SSF53850">
    <property type="entry name" value="Periplasmic binding protein-like II"/>
    <property type="match status" value="1"/>
</dbReference>
<sequence length="426" mass="46014">MSEIVSTQSGDTAIHAPVRGLGREQRILRAGYIPLIDASILIVAAELGFAEKEGLRLELVRDVTWANVRDRLAFRQFDIAHMLSPMPVASMLGLGSNPSPTIAPFSLGRGGNAITLSARIFERMKSLTGLGDDADALANSKSLAALLADMRSRGEAVPTLGMTYPFSSHNYEFRYWLAAGGIDPDRDVKLVVVPPPLTSDALAAGAIDGFCVGAPWNMIASERGTGRIVAAKQDIWPLAPEKVLGMRPDWAEANADTVCRLIVALDRAAQWCDDPAHHNELAEILSVPDYIAAPTSIIRRVLSGEFSLDARGAKRVVPDYFLFHRGAANYPRPDQASWIYSQMIRWGQAEFSAEGLAHVRSAFRPDLYRMALGQDAALPDEAREKGTAGYHGFVDGALFDPDDLPAYVGQFPVRSTTSAAAGAAEL</sequence>
<dbReference type="EMBL" id="JBHUEQ010000017">
    <property type="protein sequence ID" value="MFD1745922.1"/>
    <property type="molecule type" value="Genomic_DNA"/>
</dbReference>